<organism evidence="1 2">
    <name type="scientific">Polistes dominula</name>
    <name type="common">European paper wasp</name>
    <name type="synonym">Vespa dominula</name>
    <dbReference type="NCBI Taxonomy" id="743375"/>
    <lineage>
        <taxon>Eukaryota</taxon>
        <taxon>Metazoa</taxon>
        <taxon>Ecdysozoa</taxon>
        <taxon>Arthropoda</taxon>
        <taxon>Hexapoda</taxon>
        <taxon>Insecta</taxon>
        <taxon>Pterygota</taxon>
        <taxon>Neoptera</taxon>
        <taxon>Endopterygota</taxon>
        <taxon>Hymenoptera</taxon>
        <taxon>Apocrita</taxon>
        <taxon>Aculeata</taxon>
        <taxon>Vespoidea</taxon>
        <taxon>Vespidae</taxon>
        <taxon>Polistinae</taxon>
        <taxon>Polistini</taxon>
        <taxon>Polistes</taxon>
    </lineage>
</organism>
<dbReference type="GeneID" id="107072377"/>
<name>A0ABM1J5K1_POLDO</name>
<reference evidence="2" key="1">
    <citation type="submission" date="2025-08" db="UniProtKB">
        <authorList>
            <consortium name="RefSeq"/>
        </authorList>
    </citation>
    <scope>IDENTIFICATION</scope>
    <source>
        <tissue evidence="2">Whole body</tissue>
    </source>
</reference>
<protein>
    <submittedName>
        <fullName evidence="2">Anaphase-promoting complex subunit cdh1-like</fullName>
    </submittedName>
</protein>
<accession>A0ABM1J5K1</accession>
<dbReference type="RefSeq" id="XP_015187739.1">
    <property type="nucleotide sequence ID" value="XM_015332253.1"/>
</dbReference>
<sequence length="445" mass="50512">MPNYCPLCERKGIKSKIKLFQINLEEIVLACEVEECTWPFGYEDFKFFPRKVGEVFSYYWNNYDIKTENNLVPAPLELSLYSPPETPVIDTLKDLTEILSPQSTTSTGTINNNIYSTTPVPYGLDHDDCCLKYDKLKNIDNKSENCNIHKQSPEIDETIHEDDQKQSCYKNTVDVIDEEAKISNVIDNAFNSDIICESNIENINNINTNTVETKSSNCKNAETFLIEDKKEDNYNINSHTNIESSNSVLDSETQINTFTEKNTTPSKLQVTNVEVNGLPVTISYKVPTLPFNSNTVLNTNANSITLQKDTTSQSISISSPVTLINKTSKSLDKNKKVILQSKKHTNIVADRIQKQNSPVKTLKSSVDVDNNMETKLAQNNVDFNIDENKKTEIIKNNIDESVHENMKAEFAKNDDKNVNNLDIEDDLNIDGILNEFLEVFTFMDY</sequence>
<evidence type="ECO:0000313" key="2">
    <source>
        <dbReference type="RefSeq" id="XP_015187739.1"/>
    </source>
</evidence>
<dbReference type="Proteomes" id="UP000694924">
    <property type="component" value="Unplaced"/>
</dbReference>
<keyword evidence="1" id="KW-1185">Reference proteome</keyword>
<gene>
    <name evidence="2" type="primary">LOC107072377</name>
</gene>
<proteinExistence type="predicted"/>
<evidence type="ECO:0000313" key="1">
    <source>
        <dbReference type="Proteomes" id="UP000694924"/>
    </source>
</evidence>